<organism evidence="1 2">
    <name type="scientific">Bacteriovorax antarcticus</name>
    <dbReference type="NCBI Taxonomy" id="3088717"/>
    <lineage>
        <taxon>Bacteria</taxon>
        <taxon>Pseudomonadati</taxon>
        <taxon>Bdellovibrionota</taxon>
        <taxon>Bacteriovoracia</taxon>
        <taxon>Bacteriovoracales</taxon>
        <taxon>Bacteriovoracaceae</taxon>
        <taxon>Bacteriovorax</taxon>
    </lineage>
</organism>
<name>A0ABU5VXG3_9BACT</name>
<dbReference type="InterPro" id="IPR011990">
    <property type="entry name" value="TPR-like_helical_dom_sf"/>
</dbReference>
<reference evidence="1 2" key="1">
    <citation type="submission" date="2023-11" db="EMBL/GenBank/DDBJ databases">
        <title>A Novel Polar Bacteriovorax (B. antarcticus) Isolated from the Biocrust in Antarctica.</title>
        <authorList>
            <person name="Mun W."/>
            <person name="Choi S.Y."/>
            <person name="Mitchell R.J."/>
        </authorList>
    </citation>
    <scope>NUCLEOTIDE SEQUENCE [LARGE SCALE GENOMIC DNA]</scope>
    <source>
        <strain evidence="1 2">PP10</strain>
    </source>
</reference>
<comment type="caution">
    <text evidence="1">The sequence shown here is derived from an EMBL/GenBank/DDBJ whole genome shotgun (WGS) entry which is preliminary data.</text>
</comment>
<dbReference type="SUPFAM" id="SSF48452">
    <property type="entry name" value="TPR-like"/>
    <property type="match status" value="1"/>
</dbReference>
<gene>
    <name evidence="1" type="ORF">SHI21_15785</name>
</gene>
<accession>A0ABU5VXG3</accession>
<dbReference type="Proteomes" id="UP001302274">
    <property type="component" value="Unassembled WGS sequence"/>
</dbReference>
<evidence type="ECO:0000313" key="1">
    <source>
        <dbReference type="EMBL" id="MEA9357691.1"/>
    </source>
</evidence>
<dbReference type="Gene3D" id="1.25.40.10">
    <property type="entry name" value="Tetratricopeptide repeat domain"/>
    <property type="match status" value="1"/>
</dbReference>
<proteinExistence type="predicted"/>
<evidence type="ECO:0000313" key="2">
    <source>
        <dbReference type="Proteomes" id="UP001302274"/>
    </source>
</evidence>
<dbReference type="RefSeq" id="WP_323577811.1">
    <property type="nucleotide sequence ID" value="NZ_JAYGJQ010000002.1"/>
</dbReference>
<sequence length="202" mass="23257">MKNLLLILVCFVFSFINESYADQIKLKSEPTDAVIYIRDLNGTIKNKIGKTPYEGNIQEIASTYAKSNFFILVLEKEGYEGQSILLNDLFKSDIELSMNLVAKEDILEFRKLDKNINDLFESQRLLRAQQYDEALVLLKSIEKEQPKLSIVPEMIGSTLYLSKDHKGSLTWYEKAYRMNPENKDAFMMKSYLRKSLGGSDAK</sequence>
<protein>
    <recommendedName>
        <fullName evidence="3">Tetratricopeptide repeat protein</fullName>
    </recommendedName>
</protein>
<keyword evidence="2" id="KW-1185">Reference proteome</keyword>
<dbReference type="EMBL" id="JAYGJQ010000002">
    <property type="protein sequence ID" value="MEA9357691.1"/>
    <property type="molecule type" value="Genomic_DNA"/>
</dbReference>
<evidence type="ECO:0008006" key="3">
    <source>
        <dbReference type="Google" id="ProtNLM"/>
    </source>
</evidence>